<accession>A0A9K3KXZ9</accession>
<reference evidence="1" key="1">
    <citation type="journal article" date="2021" name="Sci. Rep.">
        <title>Diploid genomic architecture of Nitzschia inconspicua, an elite biomass production diatom.</title>
        <authorList>
            <person name="Oliver A."/>
            <person name="Podell S."/>
            <person name="Pinowska A."/>
            <person name="Traller J.C."/>
            <person name="Smith S.R."/>
            <person name="McClure R."/>
            <person name="Beliaev A."/>
            <person name="Bohutskyi P."/>
            <person name="Hill E.A."/>
            <person name="Rabines A."/>
            <person name="Zheng H."/>
            <person name="Allen L.Z."/>
            <person name="Kuo A."/>
            <person name="Grigoriev I.V."/>
            <person name="Allen A.E."/>
            <person name="Hazlebeck D."/>
            <person name="Allen E.E."/>
        </authorList>
    </citation>
    <scope>NUCLEOTIDE SEQUENCE</scope>
    <source>
        <strain evidence="1">Hildebrandi</strain>
    </source>
</reference>
<comment type="caution">
    <text evidence="1">The sequence shown here is derived from an EMBL/GenBank/DDBJ whole genome shotgun (WGS) entry which is preliminary data.</text>
</comment>
<dbReference type="EMBL" id="JAGRRH010000017">
    <property type="protein sequence ID" value="KAG7351741.1"/>
    <property type="molecule type" value="Genomic_DNA"/>
</dbReference>
<evidence type="ECO:0000313" key="2">
    <source>
        <dbReference type="Proteomes" id="UP000693970"/>
    </source>
</evidence>
<gene>
    <name evidence="1" type="ORF">IV203_007789</name>
</gene>
<dbReference type="AlphaFoldDB" id="A0A9K3KXZ9"/>
<reference evidence="1" key="2">
    <citation type="submission" date="2021-04" db="EMBL/GenBank/DDBJ databases">
        <authorList>
            <person name="Podell S."/>
        </authorList>
    </citation>
    <scope>NUCLEOTIDE SEQUENCE</scope>
    <source>
        <strain evidence="1">Hildebrandi</strain>
    </source>
</reference>
<name>A0A9K3KXZ9_9STRA</name>
<dbReference type="Proteomes" id="UP000693970">
    <property type="component" value="Unassembled WGS sequence"/>
</dbReference>
<keyword evidence="2" id="KW-1185">Reference proteome</keyword>
<evidence type="ECO:0000313" key="1">
    <source>
        <dbReference type="EMBL" id="KAG7351741.1"/>
    </source>
</evidence>
<proteinExistence type="predicted"/>
<sequence length="219" mass="25140">MSYSITSPVSSHYVPHESKFFSAIPESPPSLASMTSISSSLSSNCSSTSFLDSSLHNKLYSSDEDGKSVRFVDVPTVRYIENAIHDWTVQEQEAVWYTSEDLRKQRHSVHQLAQTMGFYSDDDLMDRFGILSVHRQEDRMAEVEIIVECVENLHFSYGMTFWDNIPLVVTTQILEERQRQQLLQRYYLVTQLSRRLAVRRASKLAKSLQQSNSGNDTTK</sequence>
<organism evidence="1 2">
    <name type="scientific">Nitzschia inconspicua</name>
    <dbReference type="NCBI Taxonomy" id="303405"/>
    <lineage>
        <taxon>Eukaryota</taxon>
        <taxon>Sar</taxon>
        <taxon>Stramenopiles</taxon>
        <taxon>Ochrophyta</taxon>
        <taxon>Bacillariophyta</taxon>
        <taxon>Bacillariophyceae</taxon>
        <taxon>Bacillariophycidae</taxon>
        <taxon>Bacillariales</taxon>
        <taxon>Bacillariaceae</taxon>
        <taxon>Nitzschia</taxon>
    </lineage>
</organism>
<protein>
    <submittedName>
        <fullName evidence="1">Uncharacterized protein</fullName>
    </submittedName>
</protein>